<keyword evidence="1" id="KW-0812">Transmembrane</keyword>
<accession>R4YSK6</accession>
<organism evidence="3 4">
    <name type="scientific">Oleispira antarctica RB-8</name>
    <dbReference type="NCBI Taxonomy" id="698738"/>
    <lineage>
        <taxon>Bacteria</taxon>
        <taxon>Pseudomonadati</taxon>
        <taxon>Pseudomonadota</taxon>
        <taxon>Gammaproteobacteria</taxon>
        <taxon>Oceanospirillales</taxon>
        <taxon>Oceanospirillaceae</taxon>
        <taxon>Oleispira</taxon>
    </lineage>
</organism>
<dbReference type="GO" id="GO:0006629">
    <property type="term" value="P:lipid metabolic process"/>
    <property type="evidence" value="ECO:0007669"/>
    <property type="project" value="InterPro"/>
</dbReference>
<evidence type="ECO:0000259" key="2">
    <source>
        <dbReference type="Pfam" id="PF00487"/>
    </source>
</evidence>
<keyword evidence="1" id="KW-0472">Membrane</keyword>
<feature type="transmembrane region" description="Helical" evidence="1">
    <location>
        <begin position="26"/>
        <end position="45"/>
    </location>
</feature>
<name>R4YSK6_OLEAN</name>
<dbReference type="GO" id="GO:0016717">
    <property type="term" value="F:oxidoreductase activity, acting on paired donors, with oxidation of a pair of donors resulting in the reduction of molecular oxygen to two molecules of water"/>
    <property type="evidence" value="ECO:0007669"/>
    <property type="project" value="TreeGrafter"/>
</dbReference>
<dbReference type="KEGG" id="oai:OLEAN_C09380"/>
<feature type="transmembrane region" description="Helical" evidence="1">
    <location>
        <begin position="239"/>
        <end position="259"/>
    </location>
</feature>
<feature type="transmembrane region" description="Helical" evidence="1">
    <location>
        <begin position="51"/>
        <end position="70"/>
    </location>
</feature>
<keyword evidence="3" id="KW-0560">Oxidoreductase</keyword>
<dbReference type="PANTHER" id="PTHR19353">
    <property type="entry name" value="FATTY ACID DESATURASE 2"/>
    <property type="match status" value="1"/>
</dbReference>
<dbReference type="STRING" id="698738.OLEAN_C09380"/>
<dbReference type="EC" id="1.14.19.-" evidence="3"/>
<dbReference type="OrthoDB" id="9792534at2"/>
<evidence type="ECO:0000313" key="4">
    <source>
        <dbReference type="Proteomes" id="UP000032749"/>
    </source>
</evidence>
<feature type="transmembrane region" description="Helical" evidence="1">
    <location>
        <begin position="160"/>
        <end position="183"/>
    </location>
</feature>
<feature type="domain" description="Fatty acid desaturase" evidence="2">
    <location>
        <begin position="53"/>
        <end position="329"/>
    </location>
</feature>
<dbReference type="Proteomes" id="UP000032749">
    <property type="component" value="Chromosome"/>
</dbReference>
<dbReference type="EMBL" id="FO203512">
    <property type="protein sequence ID" value="CCK75114.1"/>
    <property type="molecule type" value="Genomic_DNA"/>
</dbReference>
<evidence type="ECO:0000313" key="3">
    <source>
        <dbReference type="EMBL" id="CCK75114.1"/>
    </source>
</evidence>
<proteinExistence type="predicted"/>
<reference evidence="3 4" key="1">
    <citation type="journal article" date="2013" name="Nat. Commun.">
        <title>Genome sequence and functional genomic analysis of the oil-degrading bacterium Oleispira antarctica.</title>
        <authorList>
            <person name="Kube M."/>
            <person name="Chernikova T.N."/>
            <person name="Al-Ramahi Y."/>
            <person name="Beloqui A."/>
            <person name="Lopez-Cortez N."/>
            <person name="Guazzaroni M.E."/>
            <person name="Heipieper H.J."/>
            <person name="Klages S."/>
            <person name="Kotsyurbenko O.R."/>
            <person name="Langer I."/>
            <person name="Nechitaylo T.Y."/>
            <person name="Lunsdorf H."/>
            <person name="Fernandez M."/>
            <person name="Juarez S."/>
            <person name="Ciordia S."/>
            <person name="Singer A."/>
            <person name="Kagan O."/>
            <person name="Egorova O."/>
            <person name="Petit P.A."/>
            <person name="Stogios P."/>
            <person name="Kim Y."/>
            <person name="Tchigvintsev A."/>
            <person name="Flick R."/>
            <person name="Denaro R."/>
            <person name="Genovese M."/>
            <person name="Albar J.P."/>
            <person name="Reva O.N."/>
            <person name="Martinez-Gomariz M."/>
            <person name="Tran H."/>
            <person name="Ferrer M."/>
            <person name="Savchenko A."/>
            <person name="Yakunin A.F."/>
            <person name="Yakimov M.M."/>
            <person name="Golyshina O.V."/>
            <person name="Reinhardt R."/>
            <person name="Golyshin P.N."/>
        </authorList>
    </citation>
    <scope>NUCLEOTIDE SEQUENCE [LARGE SCALE GENOMIC DNA]</scope>
</reference>
<dbReference type="AlphaFoldDB" id="R4YSK6"/>
<dbReference type="PANTHER" id="PTHR19353:SF73">
    <property type="entry name" value="FATTY ACID DESATURASE"/>
    <property type="match status" value="1"/>
</dbReference>
<dbReference type="HOGENOM" id="CLU_043118_0_0_6"/>
<protein>
    <submittedName>
        <fullName evidence="3">Fatty acid desaturase</fullName>
        <ecNumber evidence="3">1.14.19.-</ecNumber>
    </submittedName>
</protein>
<keyword evidence="4" id="KW-1185">Reference proteome</keyword>
<dbReference type="InterPro" id="IPR005804">
    <property type="entry name" value="FA_desaturase_dom"/>
</dbReference>
<gene>
    <name evidence="3" type="primary">desA</name>
    <name evidence="3" type="ORF">OLEAN_C09380</name>
</gene>
<dbReference type="GO" id="GO:0016020">
    <property type="term" value="C:membrane"/>
    <property type="evidence" value="ECO:0007669"/>
    <property type="project" value="TreeGrafter"/>
</dbReference>
<sequence length="387" mass="45065">MNATILLKKQKKLLIEDYAKRNNTKAFIQSLTTIVPYFVLFYLAIESLKTSYWLAAGITLILTLFIIRVFVMLHDCGHNCLYINPRENKIAGFIFGVLCGVPQYVWSKHHDYHHSTNGNWEKYRGPLAVLSVDQYAELTEKGKKSYANQRKLRLAPMAGFLYFIFNPRFTWMKGSIQFSIFFIKQKLSNFSKPISEINAEFETGYWNTWQEYRHMTANNVVLLSGWILAASYFGVIEFFSIYIVALSLAGAIGIVLFTVQHNFEESYAASSDNWDYFTATLDGTSFLQLPKFLNWFTADIAYHHIHHLSARIPNYNLVKCHEQYKHLFDSVKRIKLSEIPNAFQYILWDNHTHSIISIAQYNERYKISENSKTAMQEEVKMEHKPST</sequence>
<dbReference type="Pfam" id="PF00487">
    <property type="entry name" value="FA_desaturase"/>
    <property type="match status" value="1"/>
</dbReference>
<evidence type="ECO:0000256" key="1">
    <source>
        <dbReference type="SAM" id="Phobius"/>
    </source>
</evidence>
<keyword evidence="1" id="KW-1133">Transmembrane helix</keyword>
<dbReference type="InterPro" id="IPR012171">
    <property type="entry name" value="Fatty_acid_desaturase"/>
</dbReference>
<feature type="transmembrane region" description="Helical" evidence="1">
    <location>
        <begin position="216"/>
        <end position="233"/>
    </location>
</feature>